<evidence type="ECO:0000313" key="1">
    <source>
        <dbReference type="EMBL" id="KKO11210.1"/>
    </source>
</evidence>
<accession>A0A0F9W4B9</accession>
<comment type="caution">
    <text evidence="1">The sequence shown here is derived from an EMBL/GenBank/DDBJ whole genome shotgun (WGS) entry which is preliminary data.</text>
</comment>
<sequence>MLTRRYSCLLLSLLLFASGCSQQNERATDRDSFRTRAWQEARRLNFHKSRRMFERLRSEAQPHSQAWIEATLGLAVSLHHAQPDVRGDKERAGDLYDQVIATCTDRSVLPQALLLRARLADQVDYSGDTPDPGAAGALYERIRRDFADSRQAGEATLYLGHAAAMSGEAEAARSAIRDLEQWIAAHPDGPLVSLQWELVGRLNMYPLDNPAAAVEAFLKAEAVGLPPMTQMDAFFWRVANLAARAGDPKTAARYFRRIILEQPRSGYGYEAQLRLRELGETPPPLTDPFEFIVAAPKGGGS</sequence>
<reference evidence="1" key="1">
    <citation type="journal article" date="2015" name="Nature">
        <title>Complex archaea that bridge the gap between prokaryotes and eukaryotes.</title>
        <authorList>
            <person name="Spang A."/>
            <person name="Saw J.H."/>
            <person name="Jorgensen S.L."/>
            <person name="Zaremba-Niedzwiedzka K."/>
            <person name="Martijn J."/>
            <person name="Lind A.E."/>
            <person name="van Eijk R."/>
            <person name="Schleper C."/>
            <person name="Guy L."/>
            <person name="Ettema T.J."/>
        </authorList>
    </citation>
    <scope>NUCLEOTIDE SEQUENCE</scope>
</reference>
<name>A0A0F9W4B9_9ZZZZ</name>
<evidence type="ECO:0008006" key="2">
    <source>
        <dbReference type="Google" id="ProtNLM"/>
    </source>
</evidence>
<dbReference type="SUPFAM" id="SSF48452">
    <property type="entry name" value="TPR-like"/>
    <property type="match status" value="1"/>
</dbReference>
<protein>
    <recommendedName>
        <fullName evidence="2">Tetratricopeptide repeat protein</fullName>
    </recommendedName>
</protein>
<dbReference type="EMBL" id="LAZR01000003">
    <property type="protein sequence ID" value="KKO11210.1"/>
    <property type="molecule type" value="Genomic_DNA"/>
</dbReference>
<proteinExistence type="predicted"/>
<dbReference type="Gene3D" id="1.25.40.10">
    <property type="entry name" value="Tetratricopeptide repeat domain"/>
    <property type="match status" value="1"/>
</dbReference>
<organism evidence="1">
    <name type="scientific">marine sediment metagenome</name>
    <dbReference type="NCBI Taxonomy" id="412755"/>
    <lineage>
        <taxon>unclassified sequences</taxon>
        <taxon>metagenomes</taxon>
        <taxon>ecological metagenomes</taxon>
    </lineage>
</organism>
<dbReference type="PROSITE" id="PS51257">
    <property type="entry name" value="PROKAR_LIPOPROTEIN"/>
    <property type="match status" value="1"/>
</dbReference>
<dbReference type="AlphaFoldDB" id="A0A0F9W4B9"/>
<dbReference type="InterPro" id="IPR011990">
    <property type="entry name" value="TPR-like_helical_dom_sf"/>
</dbReference>
<gene>
    <name evidence="1" type="ORF">LCGC14_0016860</name>
</gene>